<evidence type="ECO:0000256" key="9">
    <source>
        <dbReference type="ARBA" id="ARBA00023242"/>
    </source>
</evidence>
<dbReference type="InterPro" id="IPR013083">
    <property type="entry name" value="Znf_RING/FYVE/PHD"/>
</dbReference>
<dbReference type="GO" id="GO:0061665">
    <property type="term" value="F:SUMO ligase activity"/>
    <property type="evidence" value="ECO:0007669"/>
    <property type="project" value="TreeGrafter"/>
</dbReference>
<evidence type="ECO:0000256" key="1">
    <source>
        <dbReference type="ARBA" id="ARBA00004123"/>
    </source>
</evidence>
<dbReference type="Gene3D" id="3.30.40.10">
    <property type="entry name" value="Zinc/RING finger domain, C3HC4 (zinc finger)"/>
    <property type="match status" value="1"/>
</dbReference>
<evidence type="ECO:0000256" key="10">
    <source>
        <dbReference type="PROSITE-ProRule" id="PRU00452"/>
    </source>
</evidence>
<comment type="caution">
    <text evidence="12">The sequence shown here is derived from an EMBL/GenBank/DDBJ whole genome shotgun (WGS) entry which is preliminary data.</text>
</comment>
<dbReference type="InterPro" id="IPR026846">
    <property type="entry name" value="Nse2(Mms21)"/>
</dbReference>
<dbReference type="GO" id="GO:0016925">
    <property type="term" value="P:protein sumoylation"/>
    <property type="evidence" value="ECO:0007669"/>
    <property type="project" value="TreeGrafter"/>
</dbReference>
<dbReference type="AlphaFoldDB" id="A0AAV8HW82"/>
<keyword evidence="5" id="KW-0479">Metal-binding</keyword>
<reference evidence="12" key="1">
    <citation type="submission" date="2022-08" db="EMBL/GenBank/DDBJ databases">
        <authorList>
            <person name="Marques A."/>
        </authorList>
    </citation>
    <scope>NUCLEOTIDE SEQUENCE</scope>
    <source>
        <strain evidence="12">RhyPub2mFocal</strain>
        <tissue evidence="12">Leaves</tissue>
    </source>
</reference>
<evidence type="ECO:0000313" key="13">
    <source>
        <dbReference type="Proteomes" id="UP001140206"/>
    </source>
</evidence>
<dbReference type="PANTHER" id="PTHR21330:SF1">
    <property type="entry name" value="E3 SUMO-PROTEIN LIGASE NSE2"/>
    <property type="match status" value="1"/>
</dbReference>
<name>A0AAV8HW82_9POAL</name>
<dbReference type="GO" id="GO:0008270">
    <property type="term" value="F:zinc ion binding"/>
    <property type="evidence" value="ECO:0007669"/>
    <property type="project" value="UniProtKB-KW"/>
</dbReference>
<keyword evidence="7" id="KW-0833">Ubl conjugation pathway</keyword>
<evidence type="ECO:0000313" key="12">
    <source>
        <dbReference type="EMBL" id="KAJ4820596.1"/>
    </source>
</evidence>
<dbReference type="PROSITE" id="PS51044">
    <property type="entry name" value="ZF_SP_RING"/>
    <property type="match status" value="1"/>
</dbReference>
<keyword evidence="4" id="KW-0808">Transferase</keyword>
<keyword evidence="8" id="KW-0862">Zinc</keyword>
<dbReference type="GO" id="GO:0030915">
    <property type="term" value="C:Smc5-Smc6 complex"/>
    <property type="evidence" value="ECO:0007669"/>
    <property type="project" value="InterPro"/>
</dbReference>
<feature type="domain" description="SP-RING-type" evidence="11">
    <location>
        <begin position="144"/>
        <end position="234"/>
    </location>
</feature>
<evidence type="ECO:0000256" key="3">
    <source>
        <dbReference type="ARBA" id="ARBA00008212"/>
    </source>
</evidence>
<evidence type="ECO:0000256" key="5">
    <source>
        <dbReference type="ARBA" id="ARBA00022723"/>
    </source>
</evidence>
<protein>
    <submittedName>
        <fullName evidence="12">E3 SUMO-protein ligase MMS21</fullName>
    </submittedName>
</protein>
<keyword evidence="9" id="KW-0539">Nucleus</keyword>
<evidence type="ECO:0000256" key="7">
    <source>
        <dbReference type="ARBA" id="ARBA00022786"/>
    </source>
</evidence>
<evidence type="ECO:0000256" key="6">
    <source>
        <dbReference type="ARBA" id="ARBA00022771"/>
    </source>
</evidence>
<dbReference type="GO" id="GO:0016874">
    <property type="term" value="F:ligase activity"/>
    <property type="evidence" value="ECO:0007669"/>
    <property type="project" value="UniProtKB-KW"/>
</dbReference>
<evidence type="ECO:0000259" key="11">
    <source>
        <dbReference type="PROSITE" id="PS51044"/>
    </source>
</evidence>
<dbReference type="CDD" id="cd16651">
    <property type="entry name" value="SPL-RING_NSE2"/>
    <property type="match status" value="1"/>
</dbReference>
<keyword evidence="13" id="KW-1185">Reference proteome</keyword>
<keyword evidence="12" id="KW-0436">Ligase</keyword>
<evidence type="ECO:0000256" key="4">
    <source>
        <dbReference type="ARBA" id="ARBA00022679"/>
    </source>
</evidence>
<dbReference type="Proteomes" id="UP001140206">
    <property type="component" value="Chromosome 1"/>
</dbReference>
<proteinExistence type="inferred from homology"/>
<evidence type="ECO:0000256" key="8">
    <source>
        <dbReference type="ARBA" id="ARBA00022833"/>
    </source>
</evidence>
<comment type="similarity">
    <text evidence="3">Belongs to the NSE2 family.</text>
</comment>
<comment type="subcellular location">
    <subcellularLocation>
        <location evidence="1">Nucleus</location>
    </subcellularLocation>
</comment>
<comment type="pathway">
    <text evidence="2">Protein modification; protein sumoylation.</text>
</comment>
<dbReference type="EMBL" id="JAMFTS010000001">
    <property type="protein sequence ID" value="KAJ4820596.1"/>
    <property type="molecule type" value="Genomic_DNA"/>
</dbReference>
<gene>
    <name evidence="12" type="ORF">LUZ62_033162</name>
</gene>
<accession>A0AAV8HW82</accession>
<dbReference type="GO" id="GO:0000724">
    <property type="term" value="P:double-strand break repair via homologous recombination"/>
    <property type="evidence" value="ECO:0007669"/>
    <property type="project" value="InterPro"/>
</dbReference>
<dbReference type="PANTHER" id="PTHR21330">
    <property type="entry name" value="E3 SUMO-PROTEIN LIGASE NSE2"/>
    <property type="match status" value="1"/>
</dbReference>
<evidence type="ECO:0000256" key="2">
    <source>
        <dbReference type="ARBA" id="ARBA00004718"/>
    </source>
</evidence>
<sequence length="254" mass="28082">MASTSSSRPGNSAAGRIALAASTISSDNESLMTDIRKSLNIFKSVAIDLEKEGQADKVKKLDEMVLELLGSFQDLAHFSVALKSMGNNYQPSDQPTDFRKILKDEVDKLKASSQSAPESDPLYRQFKEAIWNVHHAGELMPGEEQEDLVMTSTQVNVLNVTCPLTGKPVVDLVNPVRCVECKHIYDRDPVMHYIKTKKPQPRCPVAGKRCPKILQAGKVTCDPLLRVDLEELRSAETAAVRNNVIEDFTALDDD</sequence>
<dbReference type="GO" id="GO:0005634">
    <property type="term" value="C:nucleus"/>
    <property type="evidence" value="ECO:0007669"/>
    <property type="project" value="UniProtKB-SubCell"/>
</dbReference>
<organism evidence="12 13">
    <name type="scientific">Rhynchospora pubera</name>
    <dbReference type="NCBI Taxonomy" id="906938"/>
    <lineage>
        <taxon>Eukaryota</taxon>
        <taxon>Viridiplantae</taxon>
        <taxon>Streptophyta</taxon>
        <taxon>Embryophyta</taxon>
        <taxon>Tracheophyta</taxon>
        <taxon>Spermatophyta</taxon>
        <taxon>Magnoliopsida</taxon>
        <taxon>Liliopsida</taxon>
        <taxon>Poales</taxon>
        <taxon>Cyperaceae</taxon>
        <taxon>Cyperoideae</taxon>
        <taxon>Rhynchosporeae</taxon>
        <taxon>Rhynchospora</taxon>
    </lineage>
</organism>
<dbReference type="Pfam" id="PF11789">
    <property type="entry name" value="zf-Nse"/>
    <property type="match status" value="1"/>
</dbReference>
<dbReference type="InterPro" id="IPR004181">
    <property type="entry name" value="Znf_MIZ"/>
</dbReference>
<keyword evidence="6 10" id="KW-0863">Zinc-finger</keyword>